<gene>
    <name evidence="1" type="ORF">QPK29_018645</name>
</gene>
<protein>
    <submittedName>
        <fullName evidence="1">Uncharacterized protein</fullName>
    </submittedName>
</protein>
<sequence length="116" mass="12879">MNLRIATFGGLDKLYARDLLKIFNGETSSLLLHSCEGLLGTREILFCVFWIFVTGRDGKRISKSIDGFSKFIRQIVPVRAGIEQGIDVVQAGQGRGRDVRYGSHEINDACCVKIDS</sequence>
<proteinExistence type="predicted"/>
<dbReference type="EMBL" id="JASNRB020000011">
    <property type="protein sequence ID" value="MFJ1469734.1"/>
    <property type="molecule type" value="Genomic_DNA"/>
</dbReference>
<reference evidence="1" key="1">
    <citation type="submission" date="2024-11" db="EMBL/GenBank/DDBJ databases">
        <title>Description of Massilia orientalis sp. nov., isolated from rhizosphere soil of Ageratina adenophora.</title>
        <authorList>
            <person name="Wang Y."/>
        </authorList>
    </citation>
    <scope>NUCLEOTIDE SEQUENCE</scope>
    <source>
        <strain evidence="1">YIM B02787</strain>
    </source>
</reference>
<name>A0ACC7MDR4_9BURK</name>
<comment type="caution">
    <text evidence="1">The sequence shown here is derived from an EMBL/GenBank/DDBJ whole genome shotgun (WGS) entry which is preliminary data.</text>
</comment>
<dbReference type="Proteomes" id="UP001168096">
    <property type="component" value="Unassembled WGS sequence"/>
</dbReference>
<keyword evidence="2" id="KW-1185">Reference proteome</keyword>
<organism evidence="1 2">
    <name type="scientific">Massilia orientalis</name>
    <dbReference type="NCBI Taxonomy" id="3050128"/>
    <lineage>
        <taxon>Bacteria</taxon>
        <taxon>Pseudomonadati</taxon>
        <taxon>Pseudomonadota</taxon>
        <taxon>Betaproteobacteria</taxon>
        <taxon>Burkholderiales</taxon>
        <taxon>Oxalobacteraceae</taxon>
        <taxon>Telluria group</taxon>
        <taxon>Massilia</taxon>
    </lineage>
</organism>
<evidence type="ECO:0000313" key="2">
    <source>
        <dbReference type="Proteomes" id="UP001168096"/>
    </source>
</evidence>
<evidence type="ECO:0000313" key="1">
    <source>
        <dbReference type="EMBL" id="MFJ1469734.1"/>
    </source>
</evidence>
<accession>A0ACC7MDR4</accession>